<dbReference type="SUPFAM" id="SSF57756">
    <property type="entry name" value="Retrovirus zinc finger-like domains"/>
    <property type="match status" value="1"/>
</dbReference>
<evidence type="ECO:0000256" key="2">
    <source>
        <dbReference type="SAM" id="MobiDB-lite"/>
    </source>
</evidence>
<dbReference type="GO" id="GO:0008270">
    <property type="term" value="F:zinc ion binding"/>
    <property type="evidence" value="ECO:0007669"/>
    <property type="project" value="UniProtKB-KW"/>
</dbReference>
<feature type="domain" description="CCHC-type" evidence="3">
    <location>
        <begin position="16"/>
        <end position="30"/>
    </location>
</feature>
<feature type="non-terminal residue" evidence="4">
    <location>
        <position position="1"/>
    </location>
</feature>
<evidence type="ECO:0000313" key="5">
    <source>
        <dbReference type="Proteomes" id="UP000265520"/>
    </source>
</evidence>
<dbReference type="PROSITE" id="PS50158">
    <property type="entry name" value="ZF_CCHC"/>
    <property type="match status" value="1"/>
</dbReference>
<keyword evidence="1" id="KW-0479">Metal-binding</keyword>
<dbReference type="Gene3D" id="4.10.60.10">
    <property type="entry name" value="Zinc finger, CCHC-type"/>
    <property type="match status" value="1"/>
</dbReference>
<comment type="caution">
    <text evidence="4">The sequence shown here is derived from an EMBL/GenBank/DDBJ whole genome shotgun (WGS) entry which is preliminary data.</text>
</comment>
<reference evidence="4 5" key="1">
    <citation type="journal article" date="2018" name="Front. Plant Sci.">
        <title>Red Clover (Trifolium pratense) and Zigzag Clover (T. medium) - A Picture of Genomic Similarities and Differences.</title>
        <authorList>
            <person name="Dluhosova J."/>
            <person name="Istvanek J."/>
            <person name="Nedelnik J."/>
            <person name="Repkova J."/>
        </authorList>
    </citation>
    <scope>NUCLEOTIDE SEQUENCE [LARGE SCALE GENOMIC DNA]</scope>
    <source>
        <strain evidence="5">cv. 10/8</strain>
        <tissue evidence="4">Leaf</tissue>
    </source>
</reference>
<proteinExistence type="predicted"/>
<dbReference type="GO" id="GO:0003676">
    <property type="term" value="F:nucleic acid binding"/>
    <property type="evidence" value="ECO:0007669"/>
    <property type="project" value="InterPro"/>
</dbReference>
<name>A0A392W7N2_9FABA</name>
<dbReference type="AlphaFoldDB" id="A0A392W7N2"/>
<protein>
    <recommendedName>
        <fullName evidence="3">CCHC-type domain-containing protein</fullName>
    </recommendedName>
</protein>
<evidence type="ECO:0000256" key="1">
    <source>
        <dbReference type="PROSITE-ProRule" id="PRU00047"/>
    </source>
</evidence>
<evidence type="ECO:0000313" key="4">
    <source>
        <dbReference type="EMBL" id="MCI95752.1"/>
    </source>
</evidence>
<accession>A0A392W7N2</accession>
<keyword evidence="5" id="KW-1185">Reference proteome</keyword>
<dbReference type="Proteomes" id="UP000265520">
    <property type="component" value="Unassembled WGS sequence"/>
</dbReference>
<organism evidence="4 5">
    <name type="scientific">Trifolium medium</name>
    <dbReference type="NCBI Taxonomy" id="97028"/>
    <lineage>
        <taxon>Eukaryota</taxon>
        <taxon>Viridiplantae</taxon>
        <taxon>Streptophyta</taxon>
        <taxon>Embryophyta</taxon>
        <taxon>Tracheophyta</taxon>
        <taxon>Spermatophyta</taxon>
        <taxon>Magnoliopsida</taxon>
        <taxon>eudicotyledons</taxon>
        <taxon>Gunneridae</taxon>
        <taxon>Pentapetalae</taxon>
        <taxon>rosids</taxon>
        <taxon>fabids</taxon>
        <taxon>Fabales</taxon>
        <taxon>Fabaceae</taxon>
        <taxon>Papilionoideae</taxon>
        <taxon>50 kb inversion clade</taxon>
        <taxon>NPAAA clade</taxon>
        <taxon>Hologalegina</taxon>
        <taxon>IRL clade</taxon>
        <taxon>Trifolieae</taxon>
        <taxon>Trifolium</taxon>
    </lineage>
</organism>
<keyword evidence="1" id="KW-0862">Zinc</keyword>
<dbReference type="Pfam" id="PF00098">
    <property type="entry name" value="zf-CCHC"/>
    <property type="match status" value="1"/>
</dbReference>
<evidence type="ECO:0000259" key="3">
    <source>
        <dbReference type="PROSITE" id="PS50158"/>
    </source>
</evidence>
<feature type="region of interest" description="Disordered" evidence="2">
    <location>
        <begin position="34"/>
        <end position="58"/>
    </location>
</feature>
<dbReference type="InterPro" id="IPR036875">
    <property type="entry name" value="Znf_CCHC_sf"/>
</dbReference>
<sequence length="58" mass="6239">KDGHYATECGSSESVCFNCQKPGHFARDCRALKAAPSENATQGARPTPKDVSTAWARK</sequence>
<dbReference type="SMART" id="SM00343">
    <property type="entry name" value="ZnF_C2HC"/>
    <property type="match status" value="1"/>
</dbReference>
<dbReference type="EMBL" id="LXQA011395712">
    <property type="protein sequence ID" value="MCI95752.1"/>
    <property type="molecule type" value="Genomic_DNA"/>
</dbReference>
<keyword evidence="1" id="KW-0863">Zinc-finger</keyword>
<dbReference type="InterPro" id="IPR001878">
    <property type="entry name" value="Znf_CCHC"/>
</dbReference>